<reference evidence="1 2" key="1">
    <citation type="submission" date="2015-12" db="EMBL/GenBank/DDBJ databases">
        <title>Draft genome sequence of Moniliophthora roreri, the causal agent of frosty pod rot of cacao.</title>
        <authorList>
            <person name="Aime M.C."/>
            <person name="Diaz-Valderrama J.R."/>
            <person name="Kijpornyongpan T."/>
            <person name="Phillips-Mora W."/>
        </authorList>
    </citation>
    <scope>NUCLEOTIDE SEQUENCE [LARGE SCALE GENOMIC DNA]</scope>
    <source>
        <strain evidence="1 2">MCA 2952</strain>
    </source>
</reference>
<gene>
    <name evidence="1" type="ORF">WG66_18310</name>
</gene>
<comment type="caution">
    <text evidence="1">The sequence shown here is derived from an EMBL/GenBank/DDBJ whole genome shotgun (WGS) entry which is preliminary data.</text>
</comment>
<accession>A0A0W0EYG2</accession>
<protein>
    <submittedName>
        <fullName evidence="1">Uncharacterized protein</fullName>
    </submittedName>
</protein>
<organism evidence="1 2">
    <name type="scientific">Moniliophthora roreri</name>
    <name type="common">Frosty pod rot fungus</name>
    <name type="synonym">Monilia roreri</name>
    <dbReference type="NCBI Taxonomy" id="221103"/>
    <lineage>
        <taxon>Eukaryota</taxon>
        <taxon>Fungi</taxon>
        <taxon>Dikarya</taxon>
        <taxon>Basidiomycota</taxon>
        <taxon>Agaricomycotina</taxon>
        <taxon>Agaricomycetes</taxon>
        <taxon>Agaricomycetidae</taxon>
        <taxon>Agaricales</taxon>
        <taxon>Marasmiineae</taxon>
        <taxon>Marasmiaceae</taxon>
        <taxon>Moniliophthora</taxon>
    </lineage>
</organism>
<name>A0A0W0EYG2_MONRR</name>
<dbReference type="EMBL" id="LATX01002449">
    <property type="protein sequence ID" value="KTB29113.1"/>
    <property type="molecule type" value="Genomic_DNA"/>
</dbReference>
<evidence type="ECO:0000313" key="2">
    <source>
        <dbReference type="Proteomes" id="UP000054988"/>
    </source>
</evidence>
<proteinExistence type="predicted"/>
<sequence>MPEFFNVELLSK</sequence>
<dbReference type="Proteomes" id="UP000054988">
    <property type="component" value="Unassembled WGS sequence"/>
</dbReference>
<evidence type="ECO:0000313" key="1">
    <source>
        <dbReference type="EMBL" id="KTB29113.1"/>
    </source>
</evidence>